<reference evidence="1" key="1">
    <citation type="journal article" date="2022" name="bioRxiv">
        <title>Sequencing and chromosome-scale assembly of the giantPleurodeles waltlgenome.</title>
        <authorList>
            <person name="Brown T."/>
            <person name="Elewa A."/>
            <person name="Iarovenko S."/>
            <person name="Subramanian E."/>
            <person name="Araus A.J."/>
            <person name="Petzold A."/>
            <person name="Susuki M."/>
            <person name="Suzuki K.-i.T."/>
            <person name="Hayashi T."/>
            <person name="Toyoda A."/>
            <person name="Oliveira C."/>
            <person name="Osipova E."/>
            <person name="Leigh N.D."/>
            <person name="Simon A."/>
            <person name="Yun M.H."/>
        </authorList>
    </citation>
    <scope>NUCLEOTIDE SEQUENCE</scope>
    <source>
        <strain evidence="1">20211129_DDA</strain>
        <tissue evidence="1">Liver</tissue>
    </source>
</reference>
<gene>
    <name evidence="1" type="ORF">NDU88_010815</name>
</gene>
<sequence length="178" mass="19706">MSLRSLALFEIPERQALRHGRTHGGFAMSGGGISDHAPLFADWGAEFTTHRPTWRLNAWHLNSPECVSFVGGQLKAFFKHKVGSVVSGVTVWVPCKPTIRGTIKSYIRGQERRQRARCAQIKAAILELEGRAGCSDAPAVQRQLVLARSELCQIMSKLDSVGRHRLGEYMRQAISPAN</sequence>
<dbReference type="EMBL" id="JANPWB010000009">
    <property type="protein sequence ID" value="KAJ1158121.1"/>
    <property type="molecule type" value="Genomic_DNA"/>
</dbReference>
<dbReference type="Proteomes" id="UP001066276">
    <property type="component" value="Chromosome 5"/>
</dbReference>
<proteinExistence type="predicted"/>
<dbReference type="AlphaFoldDB" id="A0AAV7RZ96"/>
<comment type="caution">
    <text evidence="1">The sequence shown here is derived from an EMBL/GenBank/DDBJ whole genome shotgun (WGS) entry which is preliminary data.</text>
</comment>
<keyword evidence="2" id="KW-1185">Reference proteome</keyword>
<protein>
    <submittedName>
        <fullName evidence="1">Uncharacterized protein</fullName>
    </submittedName>
</protein>
<accession>A0AAV7RZ96</accession>
<name>A0AAV7RZ96_PLEWA</name>
<organism evidence="1 2">
    <name type="scientific">Pleurodeles waltl</name>
    <name type="common">Iberian ribbed newt</name>
    <dbReference type="NCBI Taxonomy" id="8319"/>
    <lineage>
        <taxon>Eukaryota</taxon>
        <taxon>Metazoa</taxon>
        <taxon>Chordata</taxon>
        <taxon>Craniata</taxon>
        <taxon>Vertebrata</taxon>
        <taxon>Euteleostomi</taxon>
        <taxon>Amphibia</taxon>
        <taxon>Batrachia</taxon>
        <taxon>Caudata</taxon>
        <taxon>Salamandroidea</taxon>
        <taxon>Salamandridae</taxon>
        <taxon>Pleurodelinae</taxon>
        <taxon>Pleurodeles</taxon>
    </lineage>
</organism>
<evidence type="ECO:0000313" key="2">
    <source>
        <dbReference type="Proteomes" id="UP001066276"/>
    </source>
</evidence>
<evidence type="ECO:0000313" key="1">
    <source>
        <dbReference type="EMBL" id="KAJ1158121.1"/>
    </source>
</evidence>